<feature type="compositionally biased region" description="Basic and acidic residues" evidence="2">
    <location>
        <begin position="128"/>
        <end position="159"/>
    </location>
</feature>
<evidence type="ECO:0000313" key="4">
    <source>
        <dbReference type="Proteomes" id="UP000001294"/>
    </source>
</evidence>
<sequence length="646" mass="71485">MSDPPSKRRKTTPDATSAEDTNTNSNAPLLQSPVTHRQSFQSPTRSSLARSNPEILSHVLARSPTRSPQRQQQGISFGLRDRKALRPSLATNTGSSPLRALSQSPRRGGAIAATQQQVFAAPPRRVSRRIESPRRSVARDTEVRGGEQLVEAEKRRETTPIRQNDPDEQLASELDSATRELEHSGLMAPSSFNDDLPEPELPPTPTQLGREKRLKASLDLLSSPSAGRRLRRDLLGPSKLGIGGVAPTEDIRDDEDEELDDPAMQERKKLKRELLEQLDQLKADVAQLENWTNRAKRGYESQRADQEDVSKLISLLASTNKTTDRPPDSATDQPPISTLISSLLPFSAKAVPINKRSASPEPINAFALNNIPDPKPYITAFAPLTLEHSTTLSVSTSQESAIIETHEITLSAPPPFPSSQFRIPLQFTTDLQSQRITSISLSKRATQEAQIPPALEAWIESRISSPIVGLDISGLCFGVSRFWEASLCRARIWTRLRQTQEVLLSKKSAKKSKKLSEIDSESLTGPLRKSDSRFIIPHLLRSSMQFSSPPSPLGSKRESKLILSCPLSLDRWTSEAQLKPDISIHISDQGEAQRTKAEMELKRLFHSVLKEEVSRRTIGIHEEREAQAIVKAVEGVMGVLFGVDIL</sequence>
<name>B6QGJ7_TALMQ</name>
<dbReference type="VEuPathDB" id="FungiDB:PMAA_085760"/>
<feature type="coiled-coil region" evidence="1">
    <location>
        <begin position="264"/>
        <end position="291"/>
    </location>
</feature>
<gene>
    <name evidence="3" type="ORF">PMAA_085760</name>
</gene>
<keyword evidence="4" id="KW-1185">Reference proteome</keyword>
<feature type="compositionally biased region" description="Polar residues" evidence="2">
    <location>
        <begin position="13"/>
        <end position="50"/>
    </location>
</feature>
<accession>B6QGJ7</accession>
<feature type="region of interest" description="Disordered" evidence="2">
    <location>
        <begin position="1"/>
        <end position="211"/>
    </location>
</feature>
<dbReference type="OrthoDB" id="4160836at2759"/>
<dbReference type="EMBL" id="DS995901">
    <property type="protein sequence ID" value="EEA24582.1"/>
    <property type="molecule type" value="Genomic_DNA"/>
</dbReference>
<evidence type="ECO:0000256" key="1">
    <source>
        <dbReference type="SAM" id="Coils"/>
    </source>
</evidence>
<feature type="compositionally biased region" description="Polar residues" evidence="2">
    <location>
        <begin position="89"/>
        <end position="105"/>
    </location>
</feature>
<feature type="compositionally biased region" description="Acidic residues" evidence="2">
    <location>
        <begin position="251"/>
        <end position="261"/>
    </location>
</feature>
<protein>
    <submittedName>
        <fullName evidence="3">Uncharacterized protein</fullName>
    </submittedName>
</protein>
<feature type="compositionally biased region" description="Low complexity" evidence="2">
    <location>
        <begin position="62"/>
        <end position="73"/>
    </location>
</feature>
<dbReference type="STRING" id="441960.B6QGJ7"/>
<evidence type="ECO:0000256" key="2">
    <source>
        <dbReference type="SAM" id="MobiDB-lite"/>
    </source>
</evidence>
<keyword evidence="1" id="KW-0175">Coiled coil</keyword>
<dbReference type="AlphaFoldDB" id="B6QGJ7"/>
<organism evidence="3 4">
    <name type="scientific">Talaromyces marneffei (strain ATCC 18224 / CBS 334.59 / QM 7333)</name>
    <name type="common">Penicillium marneffei</name>
    <dbReference type="NCBI Taxonomy" id="441960"/>
    <lineage>
        <taxon>Eukaryota</taxon>
        <taxon>Fungi</taxon>
        <taxon>Dikarya</taxon>
        <taxon>Ascomycota</taxon>
        <taxon>Pezizomycotina</taxon>
        <taxon>Eurotiomycetes</taxon>
        <taxon>Eurotiomycetidae</taxon>
        <taxon>Eurotiales</taxon>
        <taxon>Trichocomaceae</taxon>
        <taxon>Talaromyces</taxon>
        <taxon>Talaromyces sect. Talaromyces</taxon>
    </lineage>
</organism>
<evidence type="ECO:0000313" key="3">
    <source>
        <dbReference type="EMBL" id="EEA24582.1"/>
    </source>
</evidence>
<reference evidence="4" key="1">
    <citation type="journal article" date="2015" name="Genome Announc.">
        <title>Genome sequence of the AIDS-associated pathogen Penicillium marneffei (ATCC18224) and its near taxonomic relative Talaromyces stipitatus (ATCC10500).</title>
        <authorList>
            <person name="Nierman W.C."/>
            <person name="Fedorova-Abrams N.D."/>
            <person name="Andrianopoulos A."/>
        </authorList>
    </citation>
    <scope>NUCLEOTIDE SEQUENCE [LARGE SCALE GENOMIC DNA]</scope>
    <source>
        <strain evidence="4">ATCC 18224 / CBS 334.59 / QM 7333</strain>
    </source>
</reference>
<proteinExistence type="predicted"/>
<dbReference type="Proteomes" id="UP000001294">
    <property type="component" value="Unassembled WGS sequence"/>
</dbReference>
<dbReference type="HOGENOM" id="CLU_029857_1_0_1"/>
<feature type="region of interest" description="Disordered" evidence="2">
    <location>
        <begin position="229"/>
        <end position="261"/>
    </location>
</feature>
<dbReference type="PhylomeDB" id="B6QGJ7"/>